<reference evidence="7" key="1">
    <citation type="submission" date="2015-06" db="EMBL/GenBank/DDBJ databases">
        <authorList>
            <person name="Hoefler B.C."/>
            <person name="Straight P.D."/>
        </authorList>
    </citation>
    <scope>NUCLEOTIDE SEQUENCE</scope>
</reference>
<evidence type="ECO:0000313" key="7">
    <source>
        <dbReference type="EMBL" id="JAI23833.1"/>
    </source>
</evidence>
<name>A0A0K8UB79_BACLA</name>
<dbReference type="Gene3D" id="2.40.10.190">
    <property type="entry name" value="translation elongation factor selb, chain A, domain 4"/>
    <property type="match status" value="1"/>
</dbReference>
<sequence>MADTQAKPAAAPASKAPKVAKAPKAKAPKFEKPTTPVAAPKYKRHGRLFAKAVFTGYKRGLRNQHESQAILKIEGARRKEHGQFYIGKRCVYVYKAKTKKCVPQHPERKTRIRAIWGKVTRLHGNTGSVRARFNRNLPGHAMGHRIRIMLYPSRI</sequence>
<keyword evidence="3" id="KW-0687">Ribonucleoprotein</keyword>
<dbReference type="InterPro" id="IPR009000">
    <property type="entry name" value="Transl_B-barrel_sf"/>
</dbReference>
<dbReference type="InterPro" id="IPR018266">
    <property type="entry name" value="Ribosomal_eL33_CS"/>
</dbReference>
<dbReference type="InterPro" id="IPR001780">
    <property type="entry name" value="Ribosomal_eL33"/>
</dbReference>
<evidence type="ECO:0000256" key="2">
    <source>
        <dbReference type="ARBA" id="ARBA00022980"/>
    </source>
</evidence>
<dbReference type="FunFam" id="2.40.10.190:FF:000001">
    <property type="entry name" value="60S ribosomal protein L35a"/>
    <property type="match status" value="1"/>
</dbReference>
<proteinExistence type="inferred from homology"/>
<dbReference type="GO" id="GO:0005840">
    <property type="term" value="C:ribosome"/>
    <property type="evidence" value="ECO:0007669"/>
    <property type="project" value="UniProtKB-KW"/>
</dbReference>
<dbReference type="GeneID" id="108968310"/>
<dbReference type="HAMAP" id="MF_00573">
    <property type="entry name" value="Ribosomal_eL33"/>
    <property type="match status" value="1"/>
</dbReference>
<keyword evidence="2 7" id="KW-0689">Ribosomal protein</keyword>
<dbReference type="GO" id="GO:0003735">
    <property type="term" value="F:structural constituent of ribosome"/>
    <property type="evidence" value="ECO:0007669"/>
    <property type="project" value="InterPro"/>
</dbReference>
<dbReference type="Pfam" id="PF01247">
    <property type="entry name" value="Ribosomal_L35Ae"/>
    <property type="match status" value="1"/>
</dbReference>
<dbReference type="AlphaFoldDB" id="A0A0K8UB79"/>
<dbReference type="PANTHER" id="PTHR10902">
    <property type="entry name" value="60S RIBOSOMAL PROTEIN L35A"/>
    <property type="match status" value="1"/>
</dbReference>
<evidence type="ECO:0000256" key="1">
    <source>
        <dbReference type="ARBA" id="ARBA00009269"/>
    </source>
</evidence>
<dbReference type="InterPro" id="IPR038661">
    <property type="entry name" value="Ribosomal_eL33_sf"/>
</dbReference>
<dbReference type="EMBL" id="GDHF01028481">
    <property type="protein sequence ID" value="JAI23833.1"/>
    <property type="molecule type" value="Transcribed_RNA"/>
</dbReference>
<dbReference type="SUPFAM" id="SSF50447">
    <property type="entry name" value="Translation proteins"/>
    <property type="match status" value="1"/>
</dbReference>
<comment type="similarity">
    <text evidence="1">Belongs to the eukaryotic ribosomal protein eL33 family.</text>
</comment>
<evidence type="ECO:0000256" key="3">
    <source>
        <dbReference type="ARBA" id="ARBA00023274"/>
    </source>
</evidence>
<evidence type="ECO:0000256" key="5">
    <source>
        <dbReference type="ARBA" id="ARBA00035530"/>
    </source>
</evidence>
<evidence type="ECO:0000256" key="6">
    <source>
        <dbReference type="SAM" id="MobiDB-lite"/>
    </source>
</evidence>
<dbReference type="CTD" id="6165"/>
<feature type="region of interest" description="Disordered" evidence="6">
    <location>
        <begin position="1"/>
        <end position="37"/>
    </location>
</feature>
<accession>A0A0K8UB79</accession>
<dbReference type="OrthoDB" id="1166329at2759"/>
<feature type="compositionally biased region" description="Low complexity" evidence="6">
    <location>
        <begin position="1"/>
        <end position="20"/>
    </location>
</feature>
<organism evidence="7">
    <name type="scientific">Bactrocera latifrons</name>
    <name type="common">Malaysian fruit fly</name>
    <name type="synonym">Chaetodacus latifrons</name>
    <dbReference type="NCBI Taxonomy" id="174628"/>
    <lineage>
        <taxon>Eukaryota</taxon>
        <taxon>Metazoa</taxon>
        <taxon>Ecdysozoa</taxon>
        <taxon>Arthropoda</taxon>
        <taxon>Hexapoda</taxon>
        <taxon>Insecta</taxon>
        <taxon>Pterygota</taxon>
        <taxon>Neoptera</taxon>
        <taxon>Endopterygota</taxon>
        <taxon>Diptera</taxon>
        <taxon>Brachycera</taxon>
        <taxon>Muscomorpha</taxon>
        <taxon>Tephritoidea</taxon>
        <taxon>Tephritidae</taxon>
        <taxon>Bactrocera</taxon>
        <taxon>Bactrocera</taxon>
    </lineage>
</organism>
<gene>
    <name evidence="7" type="primary">RPL35A_1</name>
    <name evidence="7" type="ORF">c0_g1_i1</name>
</gene>
<dbReference type="PROSITE" id="PS01105">
    <property type="entry name" value="RIBOSOMAL_L35AE"/>
    <property type="match status" value="1"/>
</dbReference>
<evidence type="ECO:0000256" key="4">
    <source>
        <dbReference type="ARBA" id="ARBA00035228"/>
    </source>
</evidence>
<dbReference type="GO" id="GO:1990904">
    <property type="term" value="C:ribonucleoprotein complex"/>
    <property type="evidence" value="ECO:0007669"/>
    <property type="project" value="UniProtKB-KW"/>
</dbReference>
<dbReference type="GO" id="GO:0006412">
    <property type="term" value="P:translation"/>
    <property type="evidence" value="ECO:0007669"/>
    <property type="project" value="InterPro"/>
</dbReference>
<protein>
    <recommendedName>
        <fullName evidence="4">Large ribosomal subunit protein eL33</fullName>
    </recommendedName>
    <alternativeName>
        <fullName evidence="5">60S ribosomal protein L35a</fullName>
    </alternativeName>
</protein>